<accession>A0ABW2YN72</accession>
<name>A0ABW2YN72_9GAMM</name>
<comment type="caution">
    <text evidence="2">The sequence shown here is derived from an EMBL/GenBank/DDBJ whole genome shotgun (WGS) entry which is preliminary data.</text>
</comment>
<evidence type="ECO:0000313" key="3">
    <source>
        <dbReference type="Proteomes" id="UP001597090"/>
    </source>
</evidence>
<dbReference type="EMBL" id="JBHTIH010000002">
    <property type="protein sequence ID" value="MFD0738276.1"/>
    <property type="molecule type" value="Genomic_DNA"/>
</dbReference>
<keyword evidence="1" id="KW-0175">Coiled coil</keyword>
<dbReference type="RefSeq" id="WP_386811208.1">
    <property type="nucleotide sequence ID" value="NZ_JBHTIH010000002.1"/>
</dbReference>
<dbReference type="Proteomes" id="UP001597090">
    <property type="component" value="Unassembled WGS sequence"/>
</dbReference>
<organism evidence="2 3">
    <name type="scientific">Lysobacter koreensis</name>
    <dbReference type="NCBI Taxonomy" id="266122"/>
    <lineage>
        <taxon>Bacteria</taxon>
        <taxon>Pseudomonadati</taxon>
        <taxon>Pseudomonadota</taxon>
        <taxon>Gammaproteobacteria</taxon>
        <taxon>Lysobacterales</taxon>
        <taxon>Lysobacteraceae</taxon>
        <taxon>Lysobacter</taxon>
    </lineage>
</organism>
<evidence type="ECO:0000313" key="2">
    <source>
        <dbReference type="EMBL" id="MFD0738276.1"/>
    </source>
</evidence>
<feature type="coiled-coil region" evidence="1">
    <location>
        <begin position="88"/>
        <end position="122"/>
    </location>
</feature>
<evidence type="ECO:0000256" key="1">
    <source>
        <dbReference type="SAM" id="Coils"/>
    </source>
</evidence>
<evidence type="ECO:0008006" key="4">
    <source>
        <dbReference type="Google" id="ProtNLM"/>
    </source>
</evidence>
<protein>
    <recommendedName>
        <fullName evidence="4">Transcriptional regulator</fullName>
    </recommendedName>
</protein>
<reference evidence="3" key="1">
    <citation type="journal article" date="2019" name="Int. J. Syst. Evol. Microbiol.">
        <title>The Global Catalogue of Microorganisms (GCM) 10K type strain sequencing project: providing services to taxonomists for standard genome sequencing and annotation.</title>
        <authorList>
            <consortium name="The Broad Institute Genomics Platform"/>
            <consortium name="The Broad Institute Genome Sequencing Center for Infectious Disease"/>
            <person name="Wu L."/>
            <person name="Ma J."/>
        </authorList>
    </citation>
    <scope>NUCLEOTIDE SEQUENCE [LARGE SCALE GENOMIC DNA]</scope>
    <source>
        <strain evidence="3">CCUG 55491</strain>
    </source>
</reference>
<proteinExistence type="predicted"/>
<sequence length="132" mass="14593">MKGPESHIRAHDIARQPTLAGAIALGAAAAGLDLAKEMHVPLGIDAGTWSRMQAGEAGYRWKQISAICDLIGSDAPILWMLHQRGYDLHSLRKRETETEKQLREAREQIAELVKEREIERRAIRATFGGAIA</sequence>
<keyword evidence="3" id="KW-1185">Reference proteome</keyword>
<gene>
    <name evidence="2" type="ORF">ACFQZQ_03095</name>
</gene>